<dbReference type="GO" id="GO:0006352">
    <property type="term" value="P:DNA-templated transcription initiation"/>
    <property type="evidence" value="ECO:0007669"/>
    <property type="project" value="InterPro"/>
</dbReference>
<dbReference type="Gene3D" id="1.10.1740.10">
    <property type="match status" value="1"/>
</dbReference>
<dbReference type="SUPFAM" id="SSF51445">
    <property type="entry name" value="(Trans)glycosidases"/>
    <property type="match status" value="1"/>
</dbReference>
<dbReference type="SUPFAM" id="SSF88946">
    <property type="entry name" value="Sigma2 domain of RNA polymerase sigma factors"/>
    <property type="match status" value="1"/>
</dbReference>
<dbReference type="GO" id="GO:0071966">
    <property type="term" value="P:fungal-type cell wall polysaccharide metabolic process"/>
    <property type="evidence" value="ECO:0007669"/>
    <property type="project" value="TreeGrafter"/>
</dbReference>
<name>A0A3N1GD35_9ACTN</name>
<proteinExistence type="predicted"/>
<feature type="compositionally biased region" description="Low complexity" evidence="1">
    <location>
        <begin position="345"/>
        <end position="379"/>
    </location>
</feature>
<organism evidence="4 5">
    <name type="scientific">Couchioplanes caeruleus</name>
    <dbReference type="NCBI Taxonomy" id="56438"/>
    <lineage>
        <taxon>Bacteria</taxon>
        <taxon>Bacillati</taxon>
        <taxon>Actinomycetota</taxon>
        <taxon>Actinomycetes</taxon>
        <taxon>Micromonosporales</taxon>
        <taxon>Micromonosporaceae</taxon>
        <taxon>Couchioplanes</taxon>
    </lineage>
</organism>
<dbReference type="OrthoDB" id="8611574at2"/>
<dbReference type="Gene3D" id="3.20.20.80">
    <property type="entry name" value="Glycosidases"/>
    <property type="match status" value="1"/>
</dbReference>
<sequence>MADDATRAARTDEATVRAARAGDQRAVDTLVAAYLPLVYNVVGRALQGHPDTDDVVQETMLRMLRGLGELREPARFRSWLVAIAMHQVRDRHRRRPPLADAVPEDVADPGADFADLTILQLGLSGQRREVAEATRWLDPDDRGLLALWWLEAAGQLDRDEVVAATGLDRAHVAVRIQRMKAQLETARAVVRALRATPRCLDLAALTAGWDGRPQPLWRKRLARHTRDCPRCGRAWSDLVAAERLLAGAALVPVPAGLFTGKLAVGAAGAAAAAGTTGAAATGTAGTVTAGLAPATGAGAGALAPAAGGGAAGLLAAKPVAALVALVVAAGVAVGVATHRDERRPATAPTAAASTVVPPTAAATTVGPTTAAPSPTAAPTSGPPAAPAGVRTAKKGVSTTPYPGAAGALADVSASWYLTWSTEGVGAPAGVEFVPTVWGAAEAAPDRLRRIPGGSGPLLGFNEPDLPAQANLTVEQALDLWPRLTATGRRLGSPAPATGADLAGGWLDRFLAGAKARGYRVDFVALHWYGSDFGPAAVDQLRRYVTAVHDRYGLPVWVTEYALVNFAGTPRYPTAEQQAAFARGSAAMLERLPFVERYAWFALSSRESGDTGLYGPDGTATAVGAAYREAGQG</sequence>
<evidence type="ECO:0000313" key="4">
    <source>
        <dbReference type="EMBL" id="ROP28183.1"/>
    </source>
</evidence>
<comment type="caution">
    <text evidence="4">The sequence shown here is derived from an EMBL/GenBank/DDBJ whole genome shotgun (WGS) entry which is preliminary data.</text>
</comment>
<dbReference type="RefSeq" id="WP_123678066.1">
    <property type="nucleotide sequence ID" value="NZ_RJKL01000001.1"/>
</dbReference>
<dbReference type="EMBL" id="RJKL01000001">
    <property type="protein sequence ID" value="ROP28183.1"/>
    <property type="molecule type" value="Genomic_DNA"/>
</dbReference>
<feature type="domain" description="Asl1-like glycosyl hydrolase catalytic" evidence="3">
    <location>
        <begin position="411"/>
        <end position="626"/>
    </location>
</feature>
<dbReference type="Pfam" id="PF04542">
    <property type="entry name" value="Sigma70_r2"/>
    <property type="match status" value="1"/>
</dbReference>
<dbReference type="InterPro" id="IPR013325">
    <property type="entry name" value="RNA_pol_sigma_r2"/>
</dbReference>
<gene>
    <name evidence="4" type="ORF">EDD30_0898</name>
</gene>
<evidence type="ECO:0000256" key="1">
    <source>
        <dbReference type="SAM" id="MobiDB-lite"/>
    </source>
</evidence>
<dbReference type="InterPro" id="IPR053183">
    <property type="entry name" value="ASL1"/>
</dbReference>
<feature type="region of interest" description="Disordered" evidence="1">
    <location>
        <begin position="339"/>
        <end position="391"/>
    </location>
</feature>
<feature type="domain" description="RNA polymerase sigma-70 region 2" evidence="2">
    <location>
        <begin position="30"/>
        <end position="95"/>
    </location>
</feature>
<dbReference type="PANTHER" id="PTHR34154:SF3">
    <property type="entry name" value="ALKALI-SENSITIVE LINKAGE PROTEIN 1"/>
    <property type="match status" value="1"/>
</dbReference>
<dbReference type="PANTHER" id="PTHR34154">
    <property type="entry name" value="ALKALI-SENSITIVE LINKAGE PROTEIN 1"/>
    <property type="match status" value="1"/>
</dbReference>
<dbReference type="InterPro" id="IPR014284">
    <property type="entry name" value="RNA_pol_sigma-70_dom"/>
</dbReference>
<evidence type="ECO:0000313" key="5">
    <source>
        <dbReference type="Proteomes" id="UP000271683"/>
    </source>
</evidence>
<protein>
    <submittedName>
        <fullName evidence="4">RNA polymerase sigma factor (Sigma-70 family)</fullName>
    </submittedName>
</protein>
<dbReference type="InterPro" id="IPR024655">
    <property type="entry name" value="Asl1_glyco_hydro_catalytic"/>
</dbReference>
<dbReference type="GO" id="GO:0003700">
    <property type="term" value="F:DNA-binding transcription factor activity"/>
    <property type="evidence" value="ECO:0007669"/>
    <property type="project" value="InterPro"/>
</dbReference>
<dbReference type="InterPro" id="IPR017853">
    <property type="entry name" value="GH"/>
</dbReference>
<dbReference type="Proteomes" id="UP000271683">
    <property type="component" value="Unassembled WGS sequence"/>
</dbReference>
<reference evidence="4 5" key="1">
    <citation type="submission" date="2018-11" db="EMBL/GenBank/DDBJ databases">
        <title>Sequencing the genomes of 1000 actinobacteria strains.</title>
        <authorList>
            <person name="Klenk H.-P."/>
        </authorList>
    </citation>
    <scope>NUCLEOTIDE SEQUENCE [LARGE SCALE GENOMIC DNA]</scope>
    <source>
        <strain evidence="4 5">DSM 43634</strain>
    </source>
</reference>
<evidence type="ECO:0000259" key="2">
    <source>
        <dbReference type="Pfam" id="PF04542"/>
    </source>
</evidence>
<evidence type="ECO:0000259" key="3">
    <source>
        <dbReference type="Pfam" id="PF11790"/>
    </source>
</evidence>
<accession>A0A3N1GD35</accession>
<dbReference type="NCBIfam" id="TIGR02937">
    <property type="entry name" value="sigma70-ECF"/>
    <property type="match status" value="1"/>
</dbReference>
<dbReference type="AlphaFoldDB" id="A0A3N1GD35"/>
<dbReference type="Pfam" id="PF11790">
    <property type="entry name" value="Glyco_hydro_cc"/>
    <property type="match status" value="1"/>
</dbReference>
<dbReference type="InterPro" id="IPR007627">
    <property type="entry name" value="RNA_pol_sigma70_r2"/>
</dbReference>